<accession>A0ABN5CHM4</accession>
<name>A0ABN5CHM4_PSEO7</name>
<dbReference type="Proteomes" id="UP000016521">
    <property type="component" value="Chromosome I"/>
</dbReference>
<dbReference type="RefSeq" id="WP_010368542.1">
    <property type="nucleotide sequence ID" value="NZ_CP011924.1"/>
</dbReference>
<organism evidence="2 3">
    <name type="scientific">Pseudoalteromonas piscicida</name>
    <dbReference type="NCBI Taxonomy" id="43662"/>
    <lineage>
        <taxon>Bacteria</taxon>
        <taxon>Pseudomonadati</taxon>
        <taxon>Pseudomonadota</taxon>
        <taxon>Gammaproteobacteria</taxon>
        <taxon>Alteromonadales</taxon>
        <taxon>Pseudoalteromonadaceae</taxon>
        <taxon>Pseudoalteromonas</taxon>
    </lineage>
</organism>
<evidence type="ECO:0000313" key="3">
    <source>
        <dbReference type="Proteomes" id="UP000016521"/>
    </source>
</evidence>
<dbReference type="InterPro" id="IPR007345">
    <property type="entry name" value="Polysacch_pyruvyl_Trfase"/>
</dbReference>
<dbReference type="Pfam" id="PF04230">
    <property type="entry name" value="PS_pyruv_trans"/>
    <property type="match status" value="1"/>
</dbReference>
<feature type="domain" description="Polysaccharide pyruvyl transferase" evidence="1">
    <location>
        <begin position="13"/>
        <end position="299"/>
    </location>
</feature>
<reference evidence="2 3" key="1">
    <citation type="submission" date="2015-06" db="EMBL/GenBank/DDBJ databases">
        <authorList>
            <person name="Xie B.-B."/>
            <person name="Rong J.-C."/>
            <person name="Qin Q.-L."/>
            <person name="Zhang Y.-Z."/>
        </authorList>
    </citation>
    <scope>NUCLEOTIDE SEQUENCE [LARGE SCALE GENOMIC DNA]</scope>
    <source>
        <strain evidence="2 3">JCM 20779</strain>
    </source>
</reference>
<evidence type="ECO:0000313" key="2">
    <source>
        <dbReference type="EMBL" id="ATD08970.1"/>
    </source>
</evidence>
<proteinExistence type="predicted"/>
<gene>
    <name evidence="2" type="ORF">PPIS_a4327</name>
</gene>
<dbReference type="EMBL" id="CP011924">
    <property type="protein sequence ID" value="ATD08970.1"/>
    <property type="molecule type" value="Genomic_DNA"/>
</dbReference>
<keyword evidence="3" id="KW-1185">Reference proteome</keyword>
<protein>
    <recommendedName>
        <fullName evidence="1">Polysaccharide pyruvyl transferase domain-containing protein</fullName>
    </recommendedName>
</protein>
<sequence length="355" mass="40621">MKVLVLTFPLINNYGGIIQAYALMKVLTELGFEPVLANLRPESDILAVTKYVIKRCFLPFSSKHKGSSLNIADPKIKSFIKEEISPKTEAIYNFNQLKKLLDRNEYSCCIVGSDQVFAKLGYPRFEDIYSLGFVNDKVTKIAYAASFGGGEFQGSANKVNYHSKSLKKFKAISVREESGVEVCERTFDVQAEHVLDPTIIIDKSYYIDIIEKYTCERNEGKLFSYILDKENKDYTFIEKVASEKGLELKEVNDGNDSKEKVNIEEWLNYIYSSDYIVTDSFHGVVFSIIFNKPFSCIINNKRGADRFLSLLKLVNLESRILDEHFVDHEIDWHGVNKVLSLLRLNSIDFLVKNLN</sequence>
<evidence type="ECO:0000259" key="1">
    <source>
        <dbReference type="Pfam" id="PF04230"/>
    </source>
</evidence>